<dbReference type="InterPro" id="IPR001138">
    <property type="entry name" value="Zn2Cys6_DnaBD"/>
</dbReference>
<keyword evidence="5" id="KW-0539">Nucleus</keyword>
<proteinExistence type="predicted"/>
<feature type="domain" description="Zn(2)-C6 fungal-type" evidence="7">
    <location>
        <begin position="6"/>
        <end position="36"/>
    </location>
</feature>
<evidence type="ECO:0000313" key="8">
    <source>
        <dbReference type="EMBL" id="KAH8695220.1"/>
    </source>
</evidence>
<dbReference type="SUPFAM" id="SSF57701">
    <property type="entry name" value="Zn2/Cys6 DNA-binding domain"/>
    <property type="match status" value="1"/>
</dbReference>
<dbReference type="SMART" id="SM00066">
    <property type="entry name" value="GAL4"/>
    <property type="match status" value="1"/>
</dbReference>
<evidence type="ECO:0000256" key="6">
    <source>
        <dbReference type="SAM" id="MobiDB-lite"/>
    </source>
</evidence>
<protein>
    <recommendedName>
        <fullName evidence="7">Zn(2)-C6 fungal-type domain-containing protein</fullName>
    </recommendedName>
</protein>
<dbReference type="GO" id="GO:0045944">
    <property type="term" value="P:positive regulation of transcription by RNA polymerase II"/>
    <property type="evidence" value="ECO:0007669"/>
    <property type="project" value="TreeGrafter"/>
</dbReference>
<dbReference type="RefSeq" id="XP_046070362.1">
    <property type="nucleotide sequence ID" value="XM_046209849.1"/>
</dbReference>
<dbReference type="PANTHER" id="PTHR37534:SF25">
    <property type="entry name" value="ZN(II)2CYS6 TRANSCRIPTION FACTOR (EUROFUNG)"/>
    <property type="match status" value="1"/>
</dbReference>
<dbReference type="CDD" id="cd00067">
    <property type="entry name" value="GAL4"/>
    <property type="match status" value="1"/>
</dbReference>
<gene>
    <name evidence="8" type="ORF">BGW36DRAFT_198818</name>
</gene>
<dbReference type="PROSITE" id="PS00463">
    <property type="entry name" value="ZN2_CY6_FUNGAL_1"/>
    <property type="match status" value="1"/>
</dbReference>
<dbReference type="Gene3D" id="4.10.240.10">
    <property type="entry name" value="Zn(2)-C6 fungal-type DNA-binding domain"/>
    <property type="match status" value="1"/>
</dbReference>
<name>A0AAD4KM98_9EURO</name>
<dbReference type="PANTHER" id="PTHR37534">
    <property type="entry name" value="TRANSCRIPTIONAL ACTIVATOR PROTEIN UGA3"/>
    <property type="match status" value="1"/>
</dbReference>
<evidence type="ECO:0000256" key="3">
    <source>
        <dbReference type="ARBA" id="ARBA00023125"/>
    </source>
</evidence>
<dbReference type="GO" id="GO:0008270">
    <property type="term" value="F:zinc ion binding"/>
    <property type="evidence" value="ECO:0007669"/>
    <property type="project" value="InterPro"/>
</dbReference>
<dbReference type="GO" id="GO:0005634">
    <property type="term" value="C:nucleus"/>
    <property type="evidence" value="ECO:0007669"/>
    <property type="project" value="UniProtKB-SubCell"/>
</dbReference>
<evidence type="ECO:0000256" key="1">
    <source>
        <dbReference type="ARBA" id="ARBA00004123"/>
    </source>
</evidence>
<reference evidence="8" key="1">
    <citation type="submission" date="2021-12" db="EMBL/GenBank/DDBJ databases">
        <title>Convergent genome expansion in fungi linked to evolution of root-endophyte symbiosis.</title>
        <authorList>
            <consortium name="DOE Joint Genome Institute"/>
            <person name="Ke Y.-H."/>
            <person name="Bonito G."/>
            <person name="Liao H.-L."/>
            <person name="Looney B."/>
            <person name="Rojas-Flechas A."/>
            <person name="Nash J."/>
            <person name="Hameed K."/>
            <person name="Schadt C."/>
            <person name="Martin F."/>
            <person name="Crous P.W."/>
            <person name="Miettinen O."/>
            <person name="Magnuson J.K."/>
            <person name="Labbe J."/>
            <person name="Jacobson D."/>
            <person name="Doktycz M.J."/>
            <person name="Veneault-Fourrey C."/>
            <person name="Kuo A."/>
            <person name="Mondo S."/>
            <person name="Calhoun S."/>
            <person name="Riley R."/>
            <person name="Ohm R."/>
            <person name="LaButti K."/>
            <person name="Andreopoulos B."/>
            <person name="Pangilinan J."/>
            <person name="Nolan M."/>
            <person name="Tritt A."/>
            <person name="Clum A."/>
            <person name="Lipzen A."/>
            <person name="Daum C."/>
            <person name="Barry K."/>
            <person name="Grigoriev I.V."/>
            <person name="Vilgalys R."/>
        </authorList>
    </citation>
    <scope>NUCLEOTIDE SEQUENCE</scope>
    <source>
        <strain evidence="8">PMI_201</strain>
    </source>
</reference>
<keyword evidence="9" id="KW-1185">Reference proteome</keyword>
<dbReference type="InterPro" id="IPR021858">
    <property type="entry name" value="Fun_TF"/>
</dbReference>
<accession>A0AAD4KM98</accession>
<evidence type="ECO:0000256" key="2">
    <source>
        <dbReference type="ARBA" id="ARBA00023015"/>
    </source>
</evidence>
<dbReference type="GO" id="GO:0000981">
    <property type="term" value="F:DNA-binding transcription factor activity, RNA polymerase II-specific"/>
    <property type="evidence" value="ECO:0007669"/>
    <property type="project" value="InterPro"/>
</dbReference>
<comment type="subcellular location">
    <subcellularLocation>
        <location evidence="1">Nucleus</location>
    </subcellularLocation>
</comment>
<evidence type="ECO:0000313" key="9">
    <source>
        <dbReference type="Proteomes" id="UP001201262"/>
    </source>
</evidence>
<sequence>MRVTKGCVRCRHRHVRCVVPVGASSCSYCTRLGQPCHLEPRFKFRPVRHIYQQCDNAPARFDLVWDDQQVWVGVSRPVTFVPETDDVAHESPELEDKNQEPELSYPSPDDSQLIPPDAVESVPTDIFLDSTPHPGPIDASSLSLREAFLIRSYIQKIAAVADICDPQSHFSTEVPRRALEEPMLLKALLALASRHDAILTNHSDCEASAFHGECLELLIVALNEPQENYENLLLTVVVLRFYEELEGNTDRKYHLLGSNRLLNIMSRSASSGGLAEAVSWQFLRQAIYSSIVQCEPMQLDLRNYERSSVFHRDDDAAHANSIIFLCACIIQQSFAAPGYAIDRKSWQRLADCVEEWHCNKPRTWQPMRYDAPDLTSNRPFPELWIMSPPAVVGLQYYHASSIFLTLSDAPSQQLTDYEMARARLVAEKKIASHIVTAIGLSLSNESVQNSYFIASHLLQRFGYCLRQPAQQQGALQFLSRVEKNLGWRTSWIGQELERQWVELAAVGSIGD</sequence>
<dbReference type="GO" id="GO:0000976">
    <property type="term" value="F:transcription cis-regulatory region binding"/>
    <property type="evidence" value="ECO:0007669"/>
    <property type="project" value="TreeGrafter"/>
</dbReference>
<evidence type="ECO:0000259" key="7">
    <source>
        <dbReference type="PROSITE" id="PS00463"/>
    </source>
</evidence>
<organism evidence="8 9">
    <name type="scientific">Talaromyces proteolyticus</name>
    <dbReference type="NCBI Taxonomy" id="1131652"/>
    <lineage>
        <taxon>Eukaryota</taxon>
        <taxon>Fungi</taxon>
        <taxon>Dikarya</taxon>
        <taxon>Ascomycota</taxon>
        <taxon>Pezizomycotina</taxon>
        <taxon>Eurotiomycetes</taxon>
        <taxon>Eurotiomycetidae</taxon>
        <taxon>Eurotiales</taxon>
        <taxon>Trichocomaceae</taxon>
        <taxon>Talaromyces</taxon>
        <taxon>Talaromyces sect. Bacilispori</taxon>
    </lineage>
</organism>
<keyword evidence="4" id="KW-0804">Transcription</keyword>
<comment type="caution">
    <text evidence="8">The sequence shown here is derived from an EMBL/GenBank/DDBJ whole genome shotgun (WGS) entry which is preliminary data.</text>
</comment>
<dbReference type="GeneID" id="70240136"/>
<evidence type="ECO:0000256" key="5">
    <source>
        <dbReference type="ARBA" id="ARBA00023242"/>
    </source>
</evidence>
<keyword evidence="3" id="KW-0238">DNA-binding</keyword>
<keyword evidence="2" id="KW-0805">Transcription regulation</keyword>
<dbReference type="Pfam" id="PF11951">
    <property type="entry name" value="Fungal_trans_2"/>
    <property type="match status" value="1"/>
</dbReference>
<evidence type="ECO:0000256" key="4">
    <source>
        <dbReference type="ARBA" id="ARBA00023163"/>
    </source>
</evidence>
<dbReference type="Proteomes" id="UP001201262">
    <property type="component" value="Unassembled WGS sequence"/>
</dbReference>
<dbReference type="InterPro" id="IPR036864">
    <property type="entry name" value="Zn2-C6_fun-type_DNA-bd_sf"/>
</dbReference>
<dbReference type="AlphaFoldDB" id="A0AAD4KM98"/>
<dbReference type="EMBL" id="JAJTJA010000008">
    <property type="protein sequence ID" value="KAH8695220.1"/>
    <property type="molecule type" value="Genomic_DNA"/>
</dbReference>
<feature type="compositionally biased region" description="Basic and acidic residues" evidence="6">
    <location>
        <begin position="86"/>
        <end position="100"/>
    </location>
</feature>
<feature type="region of interest" description="Disordered" evidence="6">
    <location>
        <begin position="82"/>
        <end position="116"/>
    </location>
</feature>